<gene>
    <name evidence="3" type="ORF">EV646_111254</name>
</gene>
<dbReference type="AlphaFoldDB" id="A0A4R2IGT5"/>
<name>A0A4R2IGT5_9ACTN</name>
<feature type="transmembrane region" description="Helical" evidence="1">
    <location>
        <begin position="20"/>
        <end position="43"/>
    </location>
</feature>
<dbReference type="Proteomes" id="UP000295573">
    <property type="component" value="Unassembled WGS sequence"/>
</dbReference>
<proteinExistence type="predicted"/>
<sequence length="198" mass="20877">MAQQTPFPPPYQTPKKSRGPLIVFVVLGLVLVLLLAVGGVVLLRGRDKEPAASEATPASKPADPAAVQFRRVVTAEPGKCPEPRSDGVFCGTDDYLYTLGKVELDGSNVTEVKPAQSSDGSYWYVGLTLDGEGTRLFSALTQDLAGKTSPHNQLAILVRDQVVSAPVVMTPITGGLVQVSGSNFTQQDVENLAAKITG</sequence>
<dbReference type="InterPro" id="IPR054384">
    <property type="entry name" value="SecDF_P1_head"/>
</dbReference>
<evidence type="ECO:0000259" key="2">
    <source>
        <dbReference type="Pfam" id="PF22599"/>
    </source>
</evidence>
<dbReference type="Gene3D" id="3.30.1360.200">
    <property type="match status" value="1"/>
</dbReference>
<organism evidence="3 4">
    <name type="scientific">Kribbella antiqua</name>
    <dbReference type="NCBI Taxonomy" id="2512217"/>
    <lineage>
        <taxon>Bacteria</taxon>
        <taxon>Bacillati</taxon>
        <taxon>Actinomycetota</taxon>
        <taxon>Actinomycetes</taxon>
        <taxon>Propionibacteriales</taxon>
        <taxon>Kribbellaceae</taxon>
        <taxon>Kribbella</taxon>
    </lineage>
</organism>
<reference evidence="3 4" key="1">
    <citation type="journal article" date="2015" name="Stand. Genomic Sci.">
        <title>Genomic Encyclopedia of Bacterial and Archaeal Type Strains, Phase III: the genomes of soil and plant-associated and newly described type strains.</title>
        <authorList>
            <person name="Whitman W.B."/>
            <person name="Woyke T."/>
            <person name="Klenk H.P."/>
            <person name="Zhou Y."/>
            <person name="Lilburn T.G."/>
            <person name="Beck B.J."/>
            <person name="De Vos P."/>
            <person name="Vandamme P."/>
            <person name="Eisen J.A."/>
            <person name="Garrity G."/>
            <person name="Hugenholtz P."/>
            <person name="Kyrpides N.C."/>
        </authorList>
    </citation>
    <scope>NUCLEOTIDE SEQUENCE [LARGE SCALE GENOMIC DNA]</scope>
    <source>
        <strain evidence="3 4">VKM Ac-2541</strain>
    </source>
</reference>
<keyword evidence="4" id="KW-1185">Reference proteome</keyword>
<protein>
    <recommendedName>
        <fullName evidence="2">SecDF P1 head subdomain domain-containing protein</fullName>
    </recommendedName>
</protein>
<dbReference type="OrthoDB" id="3543927at2"/>
<dbReference type="Pfam" id="PF22599">
    <property type="entry name" value="SecDF_P1_head"/>
    <property type="match status" value="1"/>
</dbReference>
<evidence type="ECO:0000313" key="3">
    <source>
        <dbReference type="EMBL" id="TCO44061.1"/>
    </source>
</evidence>
<feature type="domain" description="SecDF P1 head subdomain" evidence="2">
    <location>
        <begin position="99"/>
        <end position="196"/>
    </location>
</feature>
<keyword evidence="1" id="KW-1133">Transmembrane helix</keyword>
<evidence type="ECO:0000256" key="1">
    <source>
        <dbReference type="SAM" id="Phobius"/>
    </source>
</evidence>
<keyword evidence="1" id="KW-0812">Transmembrane</keyword>
<accession>A0A4R2IGT5</accession>
<dbReference type="RefSeq" id="WP_132154358.1">
    <property type="nucleotide sequence ID" value="NZ_SLWR01000011.1"/>
</dbReference>
<keyword evidence="1" id="KW-0472">Membrane</keyword>
<evidence type="ECO:0000313" key="4">
    <source>
        <dbReference type="Proteomes" id="UP000295573"/>
    </source>
</evidence>
<comment type="caution">
    <text evidence="3">The sequence shown here is derived from an EMBL/GenBank/DDBJ whole genome shotgun (WGS) entry which is preliminary data.</text>
</comment>
<dbReference type="EMBL" id="SLWR01000011">
    <property type="protein sequence ID" value="TCO44061.1"/>
    <property type="molecule type" value="Genomic_DNA"/>
</dbReference>